<dbReference type="InterPro" id="IPR007367">
    <property type="entry name" value="DUF433"/>
</dbReference>
<proteinExistence type="predicted"/>
<organism evidence="1 2">
    <name type="scientific">Roseofilum acuticapitatum BLCC-M154</name>
    <dbReference type="NCBI Taxonomy" id="3022444"/>
    <lineage>
        <taxon>Bacteria</taxon>
        <taxon>Bacillati</taxon>
        <taxon>Cyanobacteriota</taxon>
        <taxon>Cyanophyceae</taxon>
        <taxon>Desertifilales</taxon>
        <taxon>Desertifilaceae</taxon>
        <taxon>Roseofilum</taxon>
        <taxon>Roseofilum acuticapitatum</taxon>
    </lineage>
</organism>
<evidence type="ECO:0000313" key="2">
    <source>
        <dbReference type="Proteomes" id="UP001235303"/>
    </source>
</evidence>
<evidence type="ECO:0000313" key="1">
    <source>
        <dbReference type="EMBL" id="MDJ1170082.1"/>
    </source>
</evidence>
<dbReference type="EMBL" id="JAQOSP010000080">
    <property type="protein sequence ID" value="MDJ1170082.1"/>
    <property type="molecule type" value="Genomic_DNA"/>
</dbReference>
<comment type="caution">
    <text evidence="1">The sequence shown here is derived from an EMBL/GenBank/DDBJ whole genome shotgun (WGS) entry which is preliminary data.</text>
</comment>
<name>A0ABT7AT48_9CYAN</name>
<protein>
    <submittedName>
        <fullName evidence="1">DUF433 domain-containing protein</fullName>
    </submittedName>
</protein>
<gene>
    <name evidence="1" type="ORF">PMG71_11645</name>
</gene>
<dbReference type="InterPro" id="IPR036388">
    <property type="entry name" value="WH-like_DNA-bd_sf"/>
</dbReference>
<accession>A0ABT7AT48</accession>
<dbReference type="RefSeq" id="WP_283753839.1">
    <property type="nucleotide sequence ID" value="NZ_JAQOSP010000080.1"/>
</dbReference>
<dbReference type="SUPFAM" id="SSF46689">
    <property type="entry name" value="Homeodomain-like"/>
    <property type="match status" value="1"/>
</dbReference>
<sequence length="105" mass="12188">MNLTATQYKYIELNESDVPYIAGTTMKVIELIAGHLAFGWSPEEIKFQHPYLSMSQIYSALAYYWDNKEQLDADIQERFERVEKLRQEAGESALAKKLRNQGLIK</sequence>
<reference evidence="1 2" key="1">
    <citation type="submission" date="2023-01" db="EMBL/GenBank/DDBJ databases">
        <title>Novel diversity within Roseofilum (Cyanobacteria; Desertifilaceae) from marine benthic mats with descriptions of four novel species.</title>
        <authorList>
            <person name="Wang Y."/>
            <person name="Berthold D.E."/>
            <person name="Hu J."/>
            <person name="Lefler F.W."/>
            <person name="Laughinghouse H.D. IV."/>
        </authorList>
    </citation>
    <scope>NUCLEOTIDE SEQUENCE [LARGE SCALE GENOMIC DNA]</scope>
    <source>
        <strain evidence="1 2">BLCC-M154</strain>
    </source>
</reference>
<dbReference type="InterPro" id="IPR009057">
    <property type="entry name" value="Homeodomain-like_sf"/>
</dbReference>
<dbReference type="Pfam" id="PF04255">
    <property type="entry name" value="DUF433"/>
    <property type="match status" value="1"/>
</dbReference>
<dbReference type="Proteomes" id="UP001235303">
    <property type="component" value="Unassembled WGS sequence"/>
</dbReference>
<dbReference type="Gene3D" id="1.10.10.10">
    <property type="entry name" value="Winged helix-like DNA-binding domain superfamily/Winged helix DNA-binding domain"/>
    <property type="match status" value="1"/>
</dbReference>
<keyword evidence="2" id="KW-1185">Reference proteome</keyword>